<dbReference type="Pfam" id="PF00630">
    <property type="entry name" value="Filamin"/>
    <property type="match status" value="3"/>
</dbReference>
<evidence type="ECO:0000313" key="6">
    <source>
        <dbReference type="Proteomes" id="UP000663872"/>
    </source>
</evidence>
<dbReference type="PANTHER" id="PTHR38537">
    <property type="entry name" value="JITTERBUG, ISOFORM N"/>
    <property type="match status" value="1"/>
</dbReference>
<dbReference type="SUPFAM" id="SSF81296">
    <property type="entry name" value="E set domains"/>
    <property type="match status" value="4"/>
</dbReference>
<dbReference type="Proteomes" id="UP000663872">
    <property type="component" value="Unassembled WGS sequence"/>
</dbReference>
<dbReference type="GO" id="GO:0051015">
    <property type="term" value="F:actin filament binding"/>
    <property type="evidence" value="ECO:0007669"/>
    <property type="project" value="InterPro"/>
</dbReference>
<evidence type="ECO:0000256" key="1">
    <source>
        <dbReference type="ARBA" id="ARBA00009238"/>
    </source>
</evidence>
<dbReference type="InterPro" id="IPR044801">
    <property type="entry name" value="Filamin"/>
</dbReference>
<dbReference type="Gene3D" id="2.60.40.10">
    <property type="entry name" value="Immunoglobulins"/>
    <property type="match status" value="4"/>
</dbReference>
<dbReference type="PANTHER" id="PTHR38537:SF13">
    <property type="entry name" value="JITTERBUG, ISOFORM N"/>
    <property type="match status" value="1"/>
</dbReference>
<dbReference type="EMBL" id="CAJNYT010000009">
    <property type="protein sequence ID" value="CAF3298346.1"/>
    <property type="molecule type" value="Genomic_DNA"/>
</dbReference>
<dbReference type="Proteomes" id="UP000663848">
    <property type="component" value="Unassembled WGS sequence"/>
</dbReference>
<dbReference type="InterPro" id="IPR017868">
    <property type="entry name" value="Filamin/ABP280_repeat-like"/>
</dbReference>
<dbReference type="InterPro" id="IPR001298">
    <property type="entry name" value="Filamin/ABP280_rpt"/>
</dbReference>
<feature type="repeat" description="Filamin" evidence="3">
    <location>
        <begin position="563"/>
        <end position="663"/>
    </location>
</feature>
<reference evidence="4" key="1">
    <citation type="submission" date="2021-02" db="EMBL/GenBank/DDBJ databases">
        <authorList>
            <person name="Nowell W R."/>
        </authorList>
    </citation>
    <scope>NUCLEOTIDE SEQUENCE</scope>
</reference>
<dbReference type="GO" id="GO:0030036">
    <property type="term" value="P:actin cytoskeleton organization"/>
    <property type="evidence" value="ECO:0007669"/>
    <property type="project" value="InterPro"/>
</dbReference>
<dbReference type="AlphaFoldDB" id="A0A817SRD9"/>
<gene>
    <name evidence="4" type="ORF">GRG538_LOCUS340</name>
    <name evidence="5" type="ORF">QYT958_LOCUS170</name>
</gene>
<dbReference type="SMART" id="SM00557">
    <property type="entry name" value="IG_FLMN"/>
    <property type="match status" value="3"/>
</dbReference>
<name>A0A817SRD9_9BILA</name>
<evidence type="ECO:0000313" key="5">
    <source>
        <dbReference type="EMBL" id="CAF4444456.1"/>
    </source>
</evidence>
<keyword evidence="2" id="KW-0677">Repeat</keyword>
<evidence type="ECO:0000256" key="3">
    <source>
        <dbReference type="PROSITE-ProRule" id="PRU00087"/>
    </source>
</evidence>
<evidence type="ECO:0000313" key="4">
    <source>
        <dbReference type="EMBL" id="CAF3298346.1"/>
    </source>
</evidence>
<proteinExistence type="inferred from homology"/>
<sequence>MLPKIRRVSSILYNNINENNDGDNSYTQNNKLLQSIECLSNKSTDSAEDENNIYIETLLYIVHVDDIDLPASITDDVRDEMYYGSDEQQSISLNKVIKRTAKRTTASFNERHQTSKASIYTRPSFSFSNPLRRLNSLLKAKENAPISKLNDSPYRSSMIKRASSFVDQSCSKNQINNNEKHEYVFPQPPPSFLCDDPVASREQRPMIRAHGPGLSDGFVHDNCHFDLDAPNVELQKLVIAIDGPSKADIQIEVINIDVYRVFYTCLISGNYHISITYDGEQVDSSPYHLRLCHQPLLEQVVPPALLPRVGPPHATIEPIEFHVNTSCIVTVRPAIPCAIFQAYIQAPQKNINLPITVHKSAKSECYEIYFVPNTCGNHWLNVSLDHTPIYDNPHRLIVRPSSSSTKSITVSGPGLFHAYTGESSQFFVSKLPNDRSTGVGSFTVGITGPSTVFLDANETEHGYEFHYKPMRTGKYIITIKNGEKHIQGSPFICRAFDKLNENCTVSSRMREKENDVGSEATTCTTTQATTSCNSLMPVQSILNPIRSSTRSLTHVDLDILRSSMTGDASQVCVFGTGLYETKPRRKATFQIDATQAGPGLLLVGLYSSLGSYERLVVKRITSASFTYVYKVSYRVRIRGQYMLVILYGSNMQHVPGSPYLITVE</sequence>
<accession>A0A817SRD9</accession>
<comment type="caution">
    <text evidence="4">The sequence shown here is derived from an EMBL/GenBank/DDBJ whole genome shotgun (WGS) entry which is preliminary data.</text>
</comment>
<evidence type="ECO:0000256" key="2">
    <source>
        <dbReference type="ARBA" id="ARBA00022737"/>
    </source>
</evidence>
<comment type="similarity">
    <text evidence="1">Belongs to the filamin family.</text>
</comment>
<dbReference type="PROSITE" id="PS50194">
    <property type="entry name" value="FILAMIN_REPEAT"/>
    <property type="match status" value="4"/>
</dbReference>
<dbReference type="InterPro" id="IPR013783">
    <property type="entry name" value="Ig-like_fold"/>
</dbReference>
<dbReference type="InterPro" id="IPR014756">
    <property type="entry name" value="Ig_E-set"/>
</dbReference>
<feature type="repeat" description="Filamin" evidence="3">
    <location>
        <begin position="207"/>
        <end position="291"/>
    </location>
</feature>
<organism evidence="4 6">
    <name type="scientific">Rotaria socialis</name>
    <dbReference type="NCBI Taxonomy" id="392032"/>
    <lineage>
        <taxon>Eukaryota</taxon>
        <taxon>Metazoa</taxon>
        <taxon>Spiralia</taxon>
        <taxon>Gnathifera</taxon>
        <taxon>Rotifera</taxon>
        <taxon>Eurotatoria</taxon>
        <taxon>Bdelloidea</taxon>
        <taxon>Philodinida</taxon>
        <taxon>Philodinidae</taxon>
        <taxon>Rotaria</taxon>
    </lineage>
</organism>
<feature type="repeat" description="Filamin" evidence="3">
    <location>
        <begin position="400"/>
        <end position="495"/>
    </location>
</feature>
<dbReference type="EMBL" id="CAJOBR010000007">
    <property type="protein sequence ID" value="CAF4444456.1"/>
    <property type="molecule type" value="Genomic_DNA"/>
</dbReference>
<feature type="repeat" description="Filamin" evidence="3">
    <location>
        <begin position="317"/>
        <end position="398"/>
    </location>
</feature>
<protein>
    <submittedName>
        <fullName evidence="4">Uncharacterized protein</fullName>
    </submittedName>
</protein>